<evidence type="ECO:0000313" key="2">
    <source>
        <dbReference type="EMBL" id="CAE6475961.1"/>
    </source>
</evidence>
<reference evidence="2" key="1">
    <citation type="submission" date="2021-01" db="EMBL/GenBank/DDBJ databases">
        <authorList>
            <person name="Kaushik A."/>
        </authorList>
    </citation>
    <scope>NUCLEOTIDE SEQUENCE</scope>
    <source>
        <strain evidence="2">AG3-1AP</strain>
    </source>
</reference>
<comment type="caution">
    <text evidence="2">The sequence shown here is derived from an EMBL/GenBank/DDBJ whole genome shotgun (WGS) entry which is preliminary data.</text>
</comment>
<dbReference type="PROSITE" id="PS50097">
    <property type="entry name" value="BTB"/>
    <property type="match status" value="1"/>
</dbReference>
<dbReference type="InterPro" id="IPR000210">
    <property type="entry name" value="BTB/POZ_dom"/>
</dbReference>
<protein>
    <recommendedName>
        <fullName evidence="1">BTB domain-containing protein</fullName>
    </recommendedName>
</protein>
<proteinExistence type="predicted"/>
<dbReference type="EMBL" id="CAJMWV010003084">
    <property type="protein sequence ID" value="CAE6475961.1"/>
    <property type="molecule type" value="Genomic_DNA"/>
</dbReference>
<dbReference type="Gene3D" id="3.30.710.10">
    <property type="entry name" value="Potassium Channel Kv1.1, Chain A"/>
    <property type="match status" value="1"/>
</dbReference>
<dbReference type="AlphaFoldDB" id="A0A8H3H180"/>
<evidence type="ECO:0000313" key="3">
    <source>
        <dbReference type="Proteomes" id="UP000663831"/>
    </source>
</evidence>
<name>A0A8H3H180_9AGAM</name>
<dbReference type="InterPro" id="IPR011333">
    <property type="entry name" value="SKP1/BTB/POZ_sf"/>
</dbReference>
<accession>A0A8H3H180</accession>
<dbReference type="Proteomes" id="UP000663831">
    <property type="component" value="Unassembled WGS sequence"/>
</dbReference>
<organism evidence="2 3">
    <name type="scientific">Rhizoctonia solani</name>
    <dbReference type="NCBI Taxonomy" id="456999"/>
    <lineage>
        <taxon>Eukaryota</taxon>
        <taxon>Fungi</taxon>
        <taxon>Dikarya</taxon>
        <taxon>Basidiomycota</taxon>
        <taxon>Agaricomycotina</taxon>
        <taxon>Agaricomycetes</taxon>
        <taxon>Cantharellales</taxon>
        <taxon>Ceratobasidiaceae</taxon>
        <taxon>Rhizoctonia</taxon>
    </lineage>
</organism>
<dbReference type="SUPFAM" id="SSF54695">
    <property type="entry name" value="POZ domain"/>
    <property type="match status" value="1"/>
</dbReference>
<sequence length="292" mass="32850">MDTIMSASRSDKFYFPRGGLVLQVENTLFRLHQDILARHSGFFEDMLSTPTSDDTEGTEKNPLVLPSDLCSARSFTILCKLLYPPKMGAHLSISVKQLKDWEHVLQATVALQMTDTRTLILKRLDEDTPNIKYDAVRLLRLYLDYEEAPPSLRYTCLCILACRRRQITPDEVRILGGEGTCLVNYIREAVRENLSLHLIRLLHQNKEAIPARHAECIPIAYSRMVRSSIDKGLPQTKIDDTHDIFQDALGCMSCSLCSSPWKLTVESLKILSNGLVDRNTSGAPPTADTSQA</sequence>
<dbReference type="Pfam" id="PF00651">
    <property type="entry name" value="BTB"/>
    <property type="match status" value="1"/>
</dbReference>
<evidence type="ECO:0000259" key="1">
    <source>
        <dbReference type="PROSITE" id="PS50097"/>
    </source>
</evidence>
<gene>
    <name evidence="2" type="ORF">RDB_LOCUS92448</name>
</gene>
<feature type="domain" description="BTB" evidence="1">
    <location>
        <begin position="18"/>
        <end position="91"/>
    </location>
</feature>